<protein>
    <submittedName>
        <fullName evidence="3">NAD(P)/FAD-dependent oxidoreductase</fullName>
    </submittedName>
</protein>
<dbReference type="PRINTS" id="PR00368">
    <property type="entry name" value="FADPNR"/>
</dbReference>
<dbReference type="InterPro" id="IPR023753">
    <property type="entry name" value="FAD/NAD-binding_dom"/>
</dbReference>
<sequence>MKYNLTIIGAGIAGLTAAAKAYASGLERVLLIEHQPVIGGFTRGYIETSFFETEQRLLSECAALPYTIMTRSTVVGFFTGDGDTPHQLFVQTPTETEEIQTDYILIASGAMEKPREAWRISGGRPAGVMTPAMAVELSQRGYRLDEGKTMIYMADRRSHGAAEYLADRLGETIQVSAEDFDIEHIHGTAQLEGVTIRSVITGEAERVNCSRLLFAKGRYGSTFFLKGLPVERDESTLCIITDRFGATGIPRVYAAGSCTQLGDDGHTSSIEMASEVADHLLAKI</sequence>
<dbReference type="Gene3D" id="3.50.50.60">
    <property type="entry name" value="FAD/NAD(P)-binding domain"/>
    <property type="match status" value="3"/>
</dbReference>
<name>A0ABV6JAD8_9BACL</name>
<dbReference type="PANTHER" id="PTHR42949">
    <property type="entry name" value="ANAEROBIC GLYCEROL-3-PHOSPHATE DEHYDROGENASE SUBUNIT B"/>
    <property type="match status" value="1"/>
</dbReference>
<dbReference type="PRINTS" id="PR00469">
    <property type="entry name" value="PNDRDTASEII"/>
</dbReference>
<evidence type="ECO:0000313" key="3">
    <source>
        <dbReference type="EMBL" id="MFC0392527.1"/>
    </source>
</evidence>
<feature type="domain" description="FAD/NAD(P)-binding" evidence="2">
    <location>
        <begin position="151"/>
        <end position="264"/>
    </location>
</feature>
<evidence type="ECO:0000313" key="4">
    <source>
        <dbReference type="Proteomes" id="UP001589818"/>
    </source>
</evidence>
<organism evidence="3 4">
    <name type="scientific">Paenibacillus mendelii</name>
    <dbReference type="NCBI Taxonomy" id="206163"/>
    <lineage>
        <taxon>Bacteria</taxon>
        <taxon>Bacillati</taxon>
        <taxon>Bacillota</taxon>
        <taxon>Bacilli</taxon>
        <taxon>Bacillales</taxon>
        <taxon>Paenibacillaceae</taxon>
        <taxon>Paenibacillus</taxon>
    </lineage>
</organism>
<dbReference type="PANTHER" id="PTHR42949:SF3">
    <property type="entry name" value="ANAEROBIC GLYCEROL-3-PHOSPHATE DEHYDROGENASE SUBUNIT B"/>
    <property type="match status" value="1"/>
</dbReference>
<dbReference type="InterPro" id="IPR036188">
    <property type="entry name" value="FAD/NAD-bd_sf"/>
</dbReference>
<dbReference type="SUPFAM" id="SSF51905">
    <property type="entry name" value="FAD/NAD(P)-binding domain"/>
    <property type="match status" value="1"/>
</dbReference>
<dbReference type="RefSeq" id="WP_204819605.1">
    <property type="nucleotide sequence ID" value="NZ_JANHOF010000003.1"/>
</dbReference>
<proteinExistence type="predicted"/>
<evidence type="ECO:0000256" key="1">
    <source>
        <dbReference type="ARBA" id="ARBA00023002"/>
    </source>
</evidence>
<dbReference type="EMBL" id="JBHLVF010000017">
    <property type="protein sequence ID" value="MFC0392527.1"/>
    <property type="molecule type" value="Genomic_DNA"/>
</dbReference>
<dbReference type="Pfam" id="PF07992">
    <property type="entry name" value="Pyr_redox_2"/>
    <property type="match status" value="1"/>
</dbReference>
<comment type="caution">
    <text evidence="3">The sequence shown here is derived from an EMBL/GenBank/DDBJ whole genome shotgun (WGS) entry which is preliminary data.</text>
</comment>
<dbReference type="Proteomes" id="UP001589818">
    <property type="component" value="Unassembled WGS sequence"/>
</dbReference>
<evidence type="ECO:0000259" key="2">
    <source>
        <dbReference type="Pfam" id="PF07992"/>
    </source>
</evidence>
<gene>
    <name evidence="3" type="ORF">ACFFJ8_14230</name>
</gene>
<keyword evidence="1" id="KW-0560">Oxidoreductase</keyword>
<reference evidence="3 4" key="1">
    <citation type="submission" date="2024-09" db="EMBL/GenBank/DDBJ databases">
        <authorList>
            <person name="Sun Q."/>
            <person name="Mori K."/>
        </authorList>
    </citation>
    <scope>NUCLEOTIDE SEQUENCE [LARGE SCALE GENOMIC DNA]</scope>
    <source>
        <strain evidence="3 4">CCM 4839</strain>
    </source>
</reference>
<keyword evidence="4" id="KW-1185">Reference proteome</keyword>
<dbReference type="InterPro" id="IPR051691">
    <property type="entry name" value="Metab_Enz_Cyan_OpOx_G3PDH"/>
</dbReference>
<dbReference type="Pfam" id="PF13450">
    <property type="entry name" value="NAD_binding_8"/>
    <property type="match status" value="1"/>
</dbReference>
<accession>A0ABV6JAD8</accession>